<dbReference type="AlphaFoldDB" id="A0A5N4WBG1"/>
<feature type="transmembrane region" description="Helical" evidence="1">
    <location>
        <begin position="86"/>
        <end position="108"/>
    </location>
</feature>
<name>A0A5N4WBG1_9GAMM</name>
<keyword evidence="1" id="KW-0472">Membrane</keyword>
<feature type="transmembrane region" description="Helical" evidence="1">
    <location>
        <begin position="16"/>
        <end position="36"/>
    </location>
</feature>
<comment type="caution">
    <text evidence="2">The sequence shown here is derived from an EMBL/GenBank/DDBJ whole genome shotgun (WGS) entry which is preliminary data.</text>
</comment>
<protein>
    <submittedName>
        <fullName evidence="2">Uncharacterized protein</fullName>
    </submittedName>
</protein>
<dbReference type="RefSeq" id="WP_151505168.1">
    <property type="nucleotide sequence ID" value="NZ_JBODRR010000054.1"/>
</dbReference>
<proteinExistence type="predicted"/>
<evidence type="ECO:0000256" key="1">
    <source>
        <dbReference type="SAM" id="Phobius"/>
    </source>
</evidence>
<feature type="transmembrane region" description="Helical" evidence="1">
    <location>
        <begin position="48"/>
        <end position="80"/>
    </location>
</feature>
<keyword evidence="1" id="KW-1133">Transmembrane helix</keyword>
<evidence type="ECO:0000313" key="2">
    <source>
        <dbReference type="EMBL" id="KAB1852455.1"/>
    </source>
</evidence>
<keyword evidence="1" id="KW-0812">Transmembrane</keyword>
<evidence type="ECO:0000313" key="3">
    <source>
        <dbReference type="Proteomes" id="UP000325788"/>
    </source>
</evidence>
<accession>A0A5N4WBG1</accession>
<dbReference type="Proteomes" id="UP000325788">
    <property type="component" value="Unassembled WGS sequence"/>
</dbReference>
<dbReference type="EMBL" id="VXLD01000013">
    <property type="protein sequence ID" value="KAB1852455.1"/>
    <property type="molecule type" value="Genomic_DNA"/>
</dbReference>
<sequence>MDNLLSILDTIPEDTIAVSVYLLGSIIILWCWYAIAKRLPKPFGGISWMVIFALMLTPTVSEGTNASIAPAFFGLMFGILTKENPLIWFNLSAILCVLGLGLIVGYCWSKYSDKRGIPVVNKKSSPL</sequence>
<organism evidence="2 3">
    <name type="scientific">Acinetobacter tandoii</name>
    <dbReference type="NCBI Taxonomy" id="202954"/>
    <lineage>
        <taxon>Bacteria</taxon>
        <taxon>Pseudomonadati</taxon>
        <taxon>Pseudomonadota</taxon>
        <taxon>Gammaproteobacteria</taxon>
        <taxon>Moraxellales</taxon>
        <taxon>Moraxellaceae</taxon>
        <taxon>Acinetobacter</taxon>
    </lineage>
</organism>
<gene>
    <name evidence="2" type="ORF">F4W09_14435</name>
</gene>
<reference evidence="2 3" key="1">
    <citation type="submission" date="2019-09" db="EMBL/GenBank/DDBJ databases">
        <title>Draft genome sequence of Acinetobacter tandoii W4-4-4 isolated from environmental water sample.</title>
        <authorList>
            <person name="Wee S.K."/>
            <person name="Yan B."/>
            <person name="Mustaffa S.B."/>
            <person name="Yap E.P.H."/>
        </authorList>
    </citation>
    <scope>NUCLEOTIDE SEQUENCE [LARGE SCALE GENOMIC DNA]</scope>
    <source>
        <strain evidence="2 3">W4-4-4</strain>
    </source>
</reference>